<dbReference type="KEGG" id="xfa:XF_1938"/>
<evidence type="ECO:0000313" key="2">
    <source>
        <dbReference type="Proteomes" id="UP000000812"/>
    </source>
</evidence>
<dbReference type="Proteomes" id="UP000000812">
    <property type="component" value="Chromosome"/>
</dbReference>
<evidence type="ECO:0000313" key="1">
    <source>
        <dbReference type="EMBL" id="AAF84740.1"/>
    </source>
</evidence>
<dbReference type="EMBL" id="AE003849">
    <property type="protein sequence ID" value="AAF84740.1"/>
    <property type="molecule type" value="Genomic_DNA"/>
</dbReference>
<name>Q9PC47_XYLFA</name>
<gene>
    <name evidence="1" type="ordered locus">XF_1938</name>
</gene>
<dbReference type="STRING" id="160492.XF_1938"/>
<dbReference type="PIR" id="G82619">
    <property type="entry name" value="G82619"/>
</dbReference>
<organism evidence="1 2">
    <name type="scientific">Xylella fastidiosa (strain 9a5c)</name>
    <dbReference type="NCBI Taxonomy" id="160492"/>
    <lineage>
        <taxon>Bacteria</taxon>
        <taxon>Pseudomonadati</taxon>
        <taxon>Pseudomonadota</taxon>
        <taxon>Gammaproteobacteria</taxon>
        <taxon>Lysobacterales</taxon>
        <taxon>Lysobacteraceae</taxon>
        <taxon>Xylella</taxon>
    </lineage>
</organism>
<proteinExistence type="predicted"/>
<dbReference type="HOGENOM" id="CLU_3319559_0_0_6"/>
<accession>Q9PC47</accession>
<dbReference type="AlphaFoldDB" id="Q9PC47"/>
<reference evidence="1 2" key="1">
    <citation type="journal article" date="2000" name="Nature">
        <title>The genome sequence of the plant pathogen Xylella fastidiosa.</title>
        <authorList>
            <person name="Simpson A.J."/>
            <person name="Reinach F.C."/>
            <person name="Arruda P."/>
            <person name="Abreu F.A."/>
            <person name="Acencio M."/>
            <person name="Alvarenga R."/>
            <person name="Alves L.M."/>
            <person name="Araya J.E."/>
            <person name="Baia G.S."/>
            <person name="Baptista C.S."/>
            <person name="Barros M.H."/>
            <person name="Bonaccorsi E.D."/>
            <person name="Bordin S."/>
            <person name="Bove J.M."/>
            <person name="Briones M.R."/>
            <person name="Bueno M.R."/>
            <person name="Camargo A.A."/>
            <person name="Camargo L.E."/>
            <person name="Carraro D.M."/>
            <person name="Carrer H."/>
            <person name="Colauto N.B."/>
            <person name="Colombo C."/>
            <person name="Costa F.F."/>
            <person name="Costa M.C."/>
            <person name="Costa-Neto C.M."/>
            <person name="Coutinho L.L."/>
            <person name="Cristofani M."/>
            <person name="Dias-Neto E."/>
            <person name="Docena C."/>
            <person name="El-Dorry H."/>
            <person name="Facincani A.P."/>
            <person name="Ferreira A.J."/>
            <person name="Ferreira V.C."/>
            <person name="Ferro J.A."/>
            <person name="Fraga J.S."/>
            <person name="Franca S.C."/>
            <person name="Franco M.C."/>
            <person name="Frohme M."/>
            <person name="Furlan L.R."/>
            <person name="Garnier M."/>
            <person name="Goldman G.H."/>
            <person name="Goldman M.H."/>
            <person name="Gomes S.L."/>
            <person name="Gruber A."/>
            <person name="Ho P.L."/>
            <person name="Hoheisel J.D."/>
            <person name="Junqueira M.L."/>
            <person name="Kemper E.L."/>
            <person name="Kitajima J.P."/>
            <person name="Krieger J.E."/>
            <person name="Kuramae E.E."/>
            <person name="Laigret F."/>
            <person name="Lambais M.R."/>
            <person name="Leite L.C."/>
            <person name="Lemos E.G."/>
            <person name="Lemos M.V."/>
            <person name="Lopes S.A."/>
            <person name="Lopes C.R."/>
            <person name="Machado J.A."/>
            <person name="Machado M.A."/>
            <person name="Madeira A.M."/>
            <person name="Madeira H.M."/>
            <person name="Marino C.L."/>
            <person name="Marques M.V."/>
            <person name="Martins E.A."/>
            <person name="Martins E.M."/>
            <person name="Matsukuma A.Y."/>
            <person name="Menck C.F."/>
            <person name="Miracca E.C."/>
            <person name="Miyaki C.Y."/>
            <person name="Monteriro-Vitorello C.B."/>
            <person name="Moon D.H."/>
            <person name="Nagai M.A."/>
            <person name="Nascimento A.L."/>
            <person name="Netto L.E."/>
            <person name="Nhani A.Jr."/>
            <person name="Nobrega F.G."/>
            <person name="Nunes L.R."/>
            <person name="Oliveira M.A."/>
            <person name="de Oliveira M.C."/>
            <person name="de Oliveira R.C."/>
            <person name="Palmieri D.A."/>
            <person name="Paris A."/>
            <person name="Peixoto B.R."/>
            <person name="Pereira G.A."/>
            <person name="Pereira H.A.Jr."/>
            <person name="Pesquero J.B."/>
            <person name="Quaggio R.B."/>
            <person name="Roberto P.G."/>
            <person name="Rodrigues V."/>
            <person name="de M Rosa A.J."/>
            <person name="de Rosa V.E.Jr."/>
            <person name="de Sa R.G."/>
            <person name="Santelli R.V."/>
            <person name="Sawasaki H.E."/>
            <person name="da Silva A.C."/>
            <person name="da Silva A.M."/>
            <person name="da Silva F.R."/>
            <person name="da Silva W.A.Jr."/>
            <person name="da Silveira J.F."/>
            <person name="Silvestri M.L."/>
            <person name="Siqueira W.J."/>
            <person name="de Souza A.A."/>
            <person name="de Souza A.P."/>
            <person name="Terenzi M.F."/>
            <person name="Truffi D."/>
            <person name="Tsai S.M."/>
            <person name="Tsuhako M.H."/>
            <person name="Vallada H."/>
            <person name="Van Sluys M.A."/>
            <person name="Verjovski-Almeida S."/>
            <person name="Vettore A.L."/>
            <person name="Zago M.A."/>
            <person name="Zatz M."/>
            <person name="Meidanis J."/>
            <person name="Setubal J.C."/>
        </authorList>
    </citation>
    <scope>NUCLEOTIDE SEQUENCE [LARGE SCALE GENOMIC DNA]</scope>
    <source>
        <strain evidence="1 2">9a5c</strain>
    </source>
</reference>
<sequence length="39" mass="4336">MSAKGLKESLIKGPWLLASHAVYLDIHKQDDVSCIILKN</sequence>
<protein>
    <submittedName>
        <fullName evidence="1">Uncharacterized protein</fullName>
    </submittedName>
</protein>